<evidence type="ECO:0000256" key="2">
    <source>
        <dbReference type="ARBA" id="ARBA00022448"/>
    </source>
</evidence>
<evidence type="ECO:0000256" key="3">
    <source>
        <dbReference type="ARBA" id="ARBA00022692"/>
    </source>
</evidence>
<keyword evidence="4 6" id="KW-1133">Transmembrane helix</keyword>
<dbReference type="PANTHER" id="PTHR30177">
    <property type="entry name" value="GLYCINE BETAINE/L-PROLINE TRANSPORT SYSTEM PERMEASE PROTEIN PROW"/>
    <property type="match status" value="1"/>
</dbReference>
<sequence>MTIYRFIEQNMDQALTLGLEHLYLVFLSLFIAMVTGIPTGIAITKNDRLAKKVLDVANVLMTVPSIALFGVMLPVLAPFGLGLGKVPAVVALVLYSELPIIRNTYIAIKNVDPSLVDAGKGMGLSRWQLLREVEIPIAVPVILAGLRTAAVMNIGIAAIAAYIGAGGLGVFIQQGISRSYEEMIITGALGVSILAILVDTGMALIERFLTSKGLKIEA</sequence>
<evidence type="ECO:0000313" key="9">
    <source>
        <dbReference type="Proteomes" id="UP001320148"/>
    </source>
</evidence>
<keyword evidence="5 6" id="KW-0472">Membrane</keyword>
<dbReference type="SUPFAM" id="SSF161098">
    <property type="entry name" value="MetI-like"/>
    <property type="match status" value="1"/>
</dbReference>
<dbReference type="Gene3D" id="1.10.3720.10">
    <property type="entry name" value="MetI-like"/>
    <property type="match status" value="1"/>
</dbReference>
<dbReference type="PANTHER" id="PTHR30177:SF4">
    <property type="entry name" value="OSMOPROTECTANT IMPORT PERMEASE PROTEIN OSMW"/>
    <property type="match status" value="1"/>
</dbReference>
<feature type="transmembrane region" description="Helical" evidence="6">
    <location>
        <begin position="56"/>
        <end position="77"/>
    </location>
</feature>
<protein>
    <submittedName>
        <fullName evidence="8">Choline ABC transporter permease</fullName>
    </submittedName>
</protein>
<organism evidence="8 9">
    <name type="scientific">Desulfoluna limicola</name>
    <dbReference type="NCBI Taxonomy" id="2810562"/>
    <lineage>
        <taxon>Bacteria</taxon>
        <taxon>Pseudomonadati</taxon>
        <taxon>Thermodesulfobacteriota</taxon>
        <taxon>Desulfobacteria</taxon>
        <taxon>Desulfobacterales</taxon>
        <taxon>Desulfolunaceae</taxon>
        <taxon>Desulfoluna</taxon>
    </lineage>
</organism>
<evidence type="ECO:0000256" key="1">
    <source>
        <dbReference type="ARBA" id="ARBA00004651"/>
    </source>
</evidence>
<reference evidence="8 9" key="1">
    <citation type="submission" date="2021-02" db="EMBL/GenBank/DDBJ databases">
        <title>Complete genome of Desulfoluna sp. strain ASN36.</title>
        <authorList>
            <person name="Takahashi A."/>
            <person name="Kojima H."/>
            <person name="Fukui M."/>
        </authorList>
    </citation>
    <scope>NUCLEOTIDE SEQUENCE [LARGE SCALE GENOMIC DNA]</scope>
    <source>
        <strain evidence="8 9">ASN36</strain>
    </source>
</reference>
<dbReference type="InterPro" id="IPR000515">
    <property type="entry name" value="MetI-like"/>
</dbReference>
<feature type="transmembrane region" description="Helical" evidence="6">
    <location>
        <begin position="150"/>
        <end position="172"/>
    </location>
</feature>
<keyword evidence="2 6" id="KW-0813">Transport</keyword>
<keyword evidence="3 6" id="KW-0812">Transmembrane</keyword>
<feature type="transmembrane region" description="Helical" evidence="6">
    <location>
        <begin position="184"/>
        <end position="205"/>
    </location>
</feature>
<evidence type="ECO:0000259" key="7">
    <source>
        <dbReference type="PROSITE" id="PS50928"/>
    </source>
</evidence>
<dbReference type="Proteomes" id="UP001320148">
    <property type="component" value="Chromosome"/>
</dbReference>
<gene>
    <name evidence="8" type="ORF">DSLASN_07570</name>
</gene>
<dbReference type="Pfam" id="PF00528">
    <property type="entry name" value="BPD_transp_1"/>
    <property type="match status" value="1"/>
</dbReference>
<dbReference type="EMBL" id="AP024488">
    <property type="protein sequence ID" value="BCS95125.1"/>
    <property type="molecule type" value="Genomic_DNA"/>
</dbReference>
<proteinExistence type="inferred from homology"/>
<dbReference type="InterPro" id="IPR035906">
    <property type="entry name" value="MetI-like_sf"/>
</dbReference>
<name>A0ABM7PD45_9BACT</name>
<evidence type="ECO:0000313" key="8">
    <source>
        <dbReference type="EMBL" id="BCS95125.1"/>
    </source>
</evidence>
<comment type="similarity">
    <text evidence="6">Belongs to the binding-protein-dependent transport system permease family.</text>
</comment>
<evidence type="ECO:0000256" key="5">
    <source>
        <dbReference type="ARBA" id="ARBA00023136"/>
    </source>
</evidence>
<comment type="subcellular location">
    <subcellularLocation>
        <location evidence="1 6">Cell membrane</location>
        <topology evidence="1 6">Multi-pass membrane protein</topology>
    </subcellularLocation>
</comment>
<feature type="transmembrane region" description="Helical" evidence="6">
    <location>
        <begin position="22"/>
        <end position="44"/>
    </location>
</feature>
<accession>A0ABM7PD45</accession>
<dbReference type="CDD" id="cd06261">
    <property type="entry name" value="TM_PBP2"/>
    <property type="match status" value="1"/>
</dbReference>
<evidence type="ECO:0000256" key="4">
    <source>
        <dbReference type="ARBA" id="ARBA00022989"/>
    </source>
</evidence>
<dbReference type="InterPro" id="IPR051204">
    <property type="entry name" value="ABC_transp_perm/SBD"/>
</dbReference>
<feature type="domain" description="ABC transmembrane type-1" evidence="7">
    <location>
        <begin position="18"/>
        <end position="206"/>
    </location>
</feature>
<dbReference type="PROSITE" id="PS50928">
    <property type="entry name" value="ABC_TM1"/>
    <property type="match status" value="1"/>
</dbReference>
<evidence type="ECO:0000256" key="6">
    <source>
        <dbReference type="RuleBase" id="RU363032"/>
    </source>
</evidence>
<dbReference type="RefSeq" id="WP_236891409.1">
    <property type="nucleotide sequence ID" value="NZ_AP024488.1"/>
</dbReference>
<keyword evidence="9" id="KW-1185">Reference proteome</keyword>